<dbReference type="GeneID" id="87591875"/>
<protein>
    <recommendedName>
        <fullName evidence="4">DUF2568 domain-containing protein</fullName>
    </recommendedName>
</protein>
<gene>
    <name evidence="2" type="ORF">BAU28_10460</name>
</gene>
<feature type="transmembrane region" description="Helical" evidence="1">
    <location>
        <begin position="32"/>
        <end position="53"/>
    </location>
</feature>
<evidence type="ECO:0000313" key="2">
    <source>
        <dbReference type="EMBL" id="OJD80545.1"/>
    </source>
</evidence>
<feature type="transmembrane region" description="Helical" evidence="1">
    <location>
        <begin position="89"/>
        <end position="108"/>
    </location>
</feature>
<evidence type="ECO:0000313" key="3">
    <source>
        <dbReference type="Proteomes" id="UP000182788"/>
    </source>
</evidence>
<accession>A0A1J9URA4</accession>
<dbReference type="InterPro" id="IPR021214">
    <property type="entry name" value="DUF2568"/>
</dbReference>
<evidence type="ECO:0008006" key="4">
    <source>
        <dbReference type="Google" id="ProtNLM"/>
    </source>
</evidence>
<evidence type="ECO:0000256" key="1">
    <source>
        <dbReference type="SAM" id="Phobius"/>
    </source>
</evidence>
<sequence length="110" mass="12287">MIQEFNIALRFMLELCILGIIGYWGFRIGKIPVVKLMLSVILPVVVAVIWGLFGAPNAEWELHGTLHVLLEITVFGLGVAALYHLKHPILASGLAIVIIVNRILMFVWNQ</sequence>
<comment type="caution">
    <text evidence="2">The sequence shown here is derived from an EMBL/GenBank/DDBJ whole genome shotgun (WGS) entry which is preliminary data.</text>
</comment>
<keyword evidence="1" id="KW-1133">Transmembrane helix</keyword>
<dbReference type="Proteomes" id="UP000182788">
    <property type="component" value="Unassembled WGS sequence"/>
</dbReference>
<dbReference type="RefSeq" id="WP_071718557.1">
    <property type="nucleotide sequence ID" value="NZ_CBCSHB010000002.1"/>
</dbReference>
<organism evidence="2 3">
    <name type="scientific">Bacillus paramycoides</name>
    <dbReference type="NCBI Taxonomy" id="2026194"/>
    <lineage>
        <taxon>Bacteria</taxon>
        <taxon>Bacillati</taxon>
        <taxon>Bacillota</taxon>
        <taxon>Bacilli</taxon>
        <taxon>Bacillales</taxon>
        <taxon>Bacillaceae</taxon>
        <taxon>Bacillus</taxon>
        <taxon>Bacillus cereus group</taxon>
    </lineage>
</organism>
<reference evidence="2 3" key="1">
    <citation type="submission" date="2016-06" db="EMBL/GenBank/DDBJ databases">
        <title>First insights into the genetic diversity and population structure of in the Bacillus cereus group bacteria from diverse marine environments.</title>
        <authorList>
            <person name="Liu Y."/>
            <person name="Lai Q."/>
            <person name="Shao Z."/>
        </authorList>
    </citation>
    <scope>NUCLEOTIDE SEQUENCE [LARGE SCALE GENOMIC DNA]</scope>
    <source>
        <strain evidence="2 3">NH24A2</strain>
    </source>
</reference>
<name>A0A1J9URA4_9BACI</name>
<dbReference type="EMBL" id="MAOI01000066">
    <property type="protein sequence ID" value="OJD80545.1"/>
    <property type="molecule type" value="Genomic_DNA"/>
</dbReference>
<dbReference type="AlphaFoldDB" id="A0A1J9URA4"/>
<dbReference type="Pfam" id="PF10823">
    <property type="entry name" value="DUF2568"/>
    <property type="match status" value="1"/>
</dbReference>
<feature type="transmembrane region" description="Helical" evidence="1">
    <location>
        <begin position="7"/>
        <end position="26"/>
    </location>
</feature>
<keyword evidence="1" id="KW-0472">Membrane</keyword>
<keyword evidence="1" id="KW-0812">Transmembrane</keyword>
<proteinExistence type="predicted"/>
<feature type="transmembrane region" description="Helical" evidence="1">
    <location>
        <begin position="65"/>
        <end position="83"/>
    </location>
</feature>